<dbReference type="RefSeq" id="WP_013008992.1">
    <property type="nucleotide sequence ID" value="NC_013940.1"/>
</dbReference>
<gene>
    <name evidence="1" type="ordered locus">DEFDS_P151</name>
</gene>
<sequence length="227" mass="27555">MKRKSNNINNNFNLLPKEYLDLLESHRQRSEDEKSFIDLFENIINNTANDIFDEIIKIFDELKEESFQTTDELMEIDALPEEMYLYVKYEALTHLLIELLDIYLSYSDDMNDYEKLRAINELIVYLLSVFCPMTKIEYLHKYCYNLVNIYNALNNEELLKKYALITINQYQEYINYLNNIKLDENIEKDKRMKQDIIKQIESNIHSLIDFLLSLKEEDSHLRYRWKR</sequence>
<protein>
    <submittedName>
        <fullName evidence="1">Uncharacterized protein</fullName>
    </submittedName>
</protein>
<dbReference type="EMBL" id="AP011530">
    <property type="protein sequence ID" value="BAI81772.1"/>
    <property type="molecule type" value="Genomic_DNA"/>
</dbReference>
<keyword evidence="1" id="KW-0614">Plasmid</keyword>
<evidence type="ECO:0000313" key="1">
    <source>
        <dbReference type="EMBL" id="BAI81772.1"/>
    </source>
</evidence>
<proteinExistence type="predicted"/>
<dbReference type="AlphaFoldDB" id="D3PEY0"/>
<reference evidence="1 2" key="1">
    <citation type="journal article" date="2010" name="DNA Res.">
        <title>Bacterial lifestyle in a deep-sea hydrothermal vent chimney revealed by the genome sequence of the thermophilic bacterium Deferribacter desulfuricans SSM1.</title>
        <authorList>
            <person name="Takaki Y."/>
            <person name="Shimamura S."/>
            <person name="Nakagawa S."/>
            <person name="Fukuhara Y."/>
            <person name="Horikawa H."/>
            <person name="Ankai A."/>
            <person name="Harada T."/>
            <person name="Hosoyama A."/>
            <person name="Oguchi A."/>
            <person name="Fukui S."/>
            <person name="Fujita N."/>
            <person name="Takami H."/>
            <person name="Takai K."/>
        </authorList>
    </citation>
    <scope>NUCLEOTIDE SEQUENCE [LARGE SCALE GENOMIC DNA]</scope>
    <source>
        <strain evidence="2">DSM 14783 / JCM 11476 / NBRC 101012 / SSM1</strain>
        <plasmid evidence="2">Plasmid megaplasmid pDF308</plasmid>
    </source>
</reference>
<keyword evidence="2" id="KW-1185">Reference proteome</keyword>
<organism evidence="1 2">
    <name type="scientific">Deferribacter desulfuricans (strain DSM 14783 / JCM 11476 / NBRC 101012 / SSM1)</name>
    <dbReference type="NCBI Taxonomy" id="639282"/>
    <lineage>
        <taxon>Bacteria</taxon>
        <taxon>Pseudomonadati</taxon>
        <taxon>Deferribacterota</taxon>
        <taxon>Deferribacteres</taxon>
        <taxon>Deferribacterales</taxon>
        <taxon>Deferribacteraceae</taxon>
        <taxon>Deferribacter</taxon>
    </lineage>
</organism>
<geneLocation type="plasmid" evidence="1 2">
    <name>megaplasmid pDF308</name>
</geneLocation>
<accession>D3PEY0</accession>
<dbReference type="Proteomes" id="UP000001520">
    <property type="component" value="Plasmid megaplasmid pDF308"/>
</dbReference>
<dbReference type="HOGENOM" id="CLU_1218169_0_0_0"/>
<dbReference type="KEGG" id="ddf:DEFDS_P151"/>
<evidence type="ECO:0000313" key="2">
    <source>
        <dbReference type="Proteomes" id="UP000001520"/>
    </source>
</evidence>
<name>D3PEY0_DEFDS</name>